<comment type="caution">
    <text evidence="2">The sequence shown here is derived from an EMBL/GenBank/DDBJ whole genome shotgun (WGS) entry which is preliminary data.</text>
</comment>
<feature type="domain" description="ATP-dependent DNA ligase family profile" evidence="1">
    <location>
        <begin position="7"/>
        <end position="91"/>
    </location>
</feature>
<dbReference type="Gene3D" id="3.30.1490.70">
    <property type="match status" value="1"/>
</dbReference>
<dbReference type="GO" id="GO:0003910">
    <property type="term" value="F:DNA ligase (ATP) activity"/>
    <property type="evidence" value="ECO:0007669"/>
    <property type="project" value="InterPro"/>
</dbReference>
<protein>
    <recommendedName>
        <fullName evidence="1">ATP-dependent DNA ligase family profile domain-containing protein</fullName>
    </recommendedName>
</protein>
<dbReference type="GO" id="GO:0006310">
    <property type="term" value="P:DNA recombination"/>
    <property type="evidence" value="ECO:0007669"/>
    <property type="project" value="InterPro"/>
</dbReference>
<dbReference type="Pfam" id="PF01068">
    <property type="entry name" value="DNA_ligase_A_M"/>
    <property type="match status" value="1"/>
</dbReference>
<evidence type="ECO:0000313" key="2">
    <source>
        <dbReference type="EMBL" id="GAI50036.1"/>
    </source>
</evidence>
<dbReference type="GO" id="GO:0006281">
    <property type="term" value="P:DNA repair"/>
    <property type="evidence" value="ECO:0007669"/>
    <property type="project" value="InterPro"/>
</dbReference>
<dbReference type="Gene3D" id="3.30.470.30">
    <property type="entry name" value="DNA ligase/mRNA capping enzyme"/>
    <property type="match status" value="1"/>
</dbReference>
<dbReference type="AlphaFoldDB" id="X1Q5M2"/>
<gene>
    <name evidence="2" type="ORF">S06H3_54324</name>
</gene>
<dbReference type="InterPro" id="IPR012310">
    <property type="entry name" value="DNA_ligase_ATP-dep_cent"/>
</dbReference>
<accession>X1Q5M2</accession>
<dbReference type="GO" id="GO:0005524">
    <property type="term" value="F:ATP binding"/>
    <property type="evidence" value="ECO:0007669"/>
    <property type="project" value="InterPro"/>
</dbReference>
<proteinExistence type="predicted"/>
<name>X1Q5M2_9ZZZZ</name>
<sequence length="100" mass="11280">MEALYYPMLAKNLKDVGSIDYIDYYANIKLDGIRNFGFLSNAGTVLQARSGSNITDKYPELQTKTEHTIFLDGEIIIGSGTKKDFPLIQQRQHLTDPLQP</sequence>
<dbReference type="SUPFAM" id="SSF56091">
    <property type="entry name" value="DNA ligase/mRNA capping enzyme, catalytic domain"/>
    <property type="match status" value="1"/>
</dbReference>
<dbReference type="EMBL" id="BARV01034734">
    <property type="protein sequence ID" value="GAI50036.1"/>
    <property type="molecule type" value="Genomic_DNA"/>
</dbReference>
<evidence type="ECO:0000259" key="1">
    <source>
        <dbReference type="Pfam" id="PF01068"/>
    </source>
</evidence>
<organism evidence="2">
    <name type="scientific">marine sediment metagenome</name>
    <dbReference type="NCBI Taxonomy" id="412755"/>
    <lineage>
        <taxon>unclassified sequences</taxon>
        <taxon>metagenomes</taxon>
        <taxon>ecological metagenomes</taxon>
    </lineage>
</organism>
<reference evidence="2" key="1">
    <citation type="journal article" date="2014" name="Front. Microbiol.">
        <title>High frequency of phylogenetically diverse reductive dehalogenase-homologous genes in deep subseafloor sedimentary metagenomes.</title>
        <authorList>
            <person name="Kawai M."/>
            <person name="Futagami T."/>
            <person name="Toyoda A."/>
            <person name="Takaki Y."/>
            <person name="Nishi S."/>
            <person name="Hori S."/>
            <person name="Arai W."/>
            <person name="Tsubouchi T."/>
            <person name="Morono Y."/>
            <person name="Uchiyama I."/>
            <person name="Ito T."/>
            <person name="Fujiyama A."/>
            <person name="Inagaki F."/>
            <person name="Takami H."/>
        </authorList>
    </citation>
    <scope>NUCLEOTIDE SEQUENCE</scope>
    <source>
        <strain evidence="2">Expedition CK06-06</strain>
    </source>
</reference>
<feature type="non-terminal residue" evidence="2">
    <location>
        <position position="100"/>
    </location>
</feature>